<gene>
    <name evidence="9" type="ORF">SAMN05216251_103294</name>
</gene>
<feature type="region of interest" description="Disordered" evidence="6">
    <location>
        <begin position="290"/>
        <end position="338"/>
    </location>
</feature>
<feature type="transmembrane region" description="Helical" evidence="7">
    <location>
        <begin position="123"/>
        <end position="144"/>
    </location>
</feature>
<evidence type="ECO:0000259" key="8">
    <source>
        <dbReference type="Pfam" id="PF00892"/>
    </source>
</evidence>
<dbReference type="RefSeq" id="WP_093712505.1">
    <property type="nucleotide sequence ID" value="NZ_FONG01000003.1"/>
</dbReference>
<comment type="similarity">
    <text evidence="2">Belongs to the EamA transporter family.</text>
</comment>
<evidence type="ECO:0000256" key="3">
    <source>
        <dbReference type="ARBA" id="ARBA00022692"/>
    </source>
</evidence>
<evidence type="ECO:0000256" key="5">
    <source>
        <dbReference type="ARBA" id="ARBA00023136"/>
    </source>
</evidence>
<evidence type="ECO:0000313" key="10">
    <source>
        <dbReference type="Proteomes" id="UP000199323"/>
    </source>
</evidence>
<feature type="transmembrane region" description="Helical" evidence="7">
    <location>
        <begin position="34"/>
        <end position="51"/>
    </location>
</feature>
<name>A0A1I2AZW8_9ACTN</name>
<dbReference type="PANTHER" id="PTHR32322:SF2">
    <property type="entry name" value="EAMA DOMAIN-CONTAINING PROTEIN"/>
    <property type="match status" value="1"/>
</dbReference>
<keyword evidence="5 7" id="KW-0472">Membrane</keyword>
<feature type="transmembrane region" description="Helical" evidence="7">
    <location>
        <begin position="96"/>
        <end position="116"/>
    </location>
</feature>
<feature type="transmembrane region" description="Helical" evidence="7">
    <location>
        <begin position="150"/>
        <end position="172"/>
    </location>
</feature>
<protein>
    <submittedName>
        <fullName evidence="9">Permease of the drug/metabolite transporter (DMT) superfamily</fullName>
    </submittedName>
</protein>
<feature type="transmembrane region" description="Helical" evidence="7">
    <location>
        <begin position="179"/>
        <end position="198"/>
    </location>
</feature>
<dbReference type="InterPro" id="IPR000620">
    <property type="entry name" value="EamA_dom"/>
</dbReference>
<feature type="domain" description="EamA" evidence="8">
    <location>
        <begin position="150"/>
        <end position="283"/>
    </location>
</feature>
<evidence type="ECO:0000256" key="6">
    <source>
        <dbReference type="SAM" id="MobiDB-lite"/>
    </source>
</evidence>
<keyword evidence="10" id="KW-1185">Reference proteome</keyword>
<organism evidence="9 10">
    <name type="scientific">Actinacidiphila alni</name>
    <dbReference type="NCBI Taxonomy" id="380248"/>
    <lineage>
        <taxon>Bacteria</taxon>
        <taxon>Bacillati</taxon>
        <taxon>Actinomycetota</taxon>
        <taxon>Actinomycetes</taxon>
        <taxon>Kitasatosporales</taxon>
        <taxon>Streptomycetaceae</taxon>
        <taxon>Actinacidiphila</taxon>
    </lineage>
</organism>
<evidence type="ECO:0000256" key="4">
    <source>
        <dbReference type="ARBA" id="ARBA00022989"/>
    </source>
</evidence>
<dbReference type="Pfam" id="PF00892">
    <property type="entry name" value="EamA"/>
    <property type="match status" value="1"/>
</dbReference>
<feature type="transmembrane region" description="Helical" evidence="7">
    <location>
        <begin position="213"/>
        <end position="233"/>
    </location>
</feature>
<proteinExistence type="inferred from homology"/>
<reference evidence="9 10" key="1">
    <citation type="submission" date="2016-10" db="EMBL/GenBank/DDBJ databases">
        <authorList>
            <person name="de Groot N.N."/>
        </authorList>
    </citation>
    <scope>NUCLEOTIDE SEQUENCE [LARGE SCALE GENOMIC DNA]</scope>
    <source>
        <strain evidence="9 10">CGMCC 4.3510</strain>
    </source>
</reference>
<keyword evidence="4 7" id="KW-1133">Transmembrane helix</keyword>
<evidence type="ECO:0000313" key="9">
    <source>
        <dbReference type="EMBL" id="SFE49297.1"/>
    </source>
</evidence>
<dbReference type="STRING" id="380248.SAMN05216251_103294"/>
<evidence type="ECO:0000256" key="7">
    <source>
        <dbReference type="SAM" id="Phobius"/>
    </source>
</evidence>
<dbReference type="Proteomes" id="UP000199323">
    <property type="component" value="Unassembled WGS sequence"/>
</dbReference>
<dbReference type="AlphaFoldDB" id="A0A1I2AZW8"/>
<feature type="transmembrane region" description="Helical" evidence="7">
    <location>
        <begin position="72"/>
        <end position="90"/>
    </location>
</feature>
<dbReference type="PANTHER" id="PTHR32322">
    <property type="entry name" value="INNER MEMBRANE TRANSPORTER"/>
    <property type="match status" value="1"/>
</dbReference>
<comment type="subcellular location">
    <subcellularLocation>
        <location evidence="1">Membrane</location>
        <topology evidence="1">Multi-pass membrane protein</topology>
    </subcellularLocation>
</comment>
<feature type="transmembrane region" description="Helical" evidence="7">
    <location>
        <begin position="245"/>
        <end position="265"/>
    </location>
</feature>
<accession>A0A1I2AZW8</accession>
<feature type="compositionally biased region" description="Low complexity" evidence="6">
    <location>
        <begin position="296"/>
        <end position="338"/>
    </location>
</feature>
<keyword evidence="3 7" id="KW-0812">Transmembrane</keyword>
<evidence type="ECO:0000256" key="1">
    <source>
        <dbReference type="ARBA" id="ARBA00004141"/>
    </source>
</evidence>
<dbReference type="InterPro" id="IPR050638">
    <property type="entry name" value="AA-Vitamin_Transporters"/>
</dbReference>
<dbReference type="OrthoDB" id="5150004at2"/>
<evidence type="ECO:0000256" key="2">
    <source>
        <dbReference type="ARBA" id="ARBA00007362"/>
    </source>
</evidence>
<dbReference type="InterPro" id="IPR037185">
    <property type="entry name" value="EmrE-like"/>
</dbReference>
<dbReference type="SUPFAM" id="SSF103481">
    <property type="entry name" value="Multidrug resistance efflux transporter EmrE"/>
    <property type="match status" value="2"/>
</dbReference>
<dbReference type="EMBL" id="FONG01000003">
    <property type="protein sequence ID" value="SFE49297.1"/>
    <property type="molecule type" value="Genomic_DNA"/>
</dbReference>
<feature type="transmembrane region" description="Helical" evidence="7">
    <location>
        <begin position="271"/>
        <end position="288"/>
    </location>
</feature>
<dbReference type="GO" id="GO:0016020">
    <property type="term" value="C:membrane"/>
    <property type="evidence" value="ECO:0007669"/>
    <property type="project" value="UniProtKB-SubCell"/>
</dbReference>
<sequence>MNSSPRAGFVLTAVACVLVGASFTAGGALVDYPHAGGQALRYGSACLLLLWPARKQAGRRLRALTVRQWARAAAVAAVGMVGFNLAILAAERTAEPAVPGVLVGCAPIVVAVLVPLGAGRRPTVTVTGGALLVAAGAFVVQGWGGTDGAGLFWSVLALAGEVGFALLAAPLVRPLGPPLLSACVCALAALEAGAVGMATDGSAALRMPTGSEALALGWQSVVATVIGFVCWYAGLQRIGTERATLFSGLIPVAAAVTAPLVAVGTFGTGQLLGSVLVACGVAVGSGALRRRRARDGAPAPRTDAAPVPAATPGPAAHHAGPGPATARAEPAAEAAAAP</sequence>